<reference evidence="2 3" key="1">
    <citation type="journal article" date="2015" name="Genome Announc.">
        <title>Complete Genome Sequence of Methanosphaerula palustris E1-9CT, a Hydrogenotrophic Methanogen Isolated from a Minerotrophic Fen Peatland.</title>
        <authorList>
            <person name="Cadillo-Quiroz H."/>
            <person name="Browne P."/>
            <person name="Kyrpides N."/>
            <person name="Woyke T."/>
            <person name="Goodwin L."/>
            <person name="Detter C."/>
            <person name="Yavitt J.B."/>
            <person name="Zinder S.H."/>
        </authorList>
    </citation>
    <scope>NUCLEOTIDE SEQUENCE [LARGE SCALE GENOMIC DNA]</scope>
    <source>
        <strain evidence="3">ATCC BAA-1556 / DSM 19958 / E1-9c</strain>
    </source>
</reference>
<dbReference type="Gene3D" id="3.40.50.12780">
    <property type="entry name" value="N-terminal domain of ligase-like"/>
    <property type="match status" value="1"/>
</dbReference>
<proteinExistence type="predicted"/>
<dbReference type="eggNOG" id="arCOG02622">
    <property type="taxonomic scope" value="Archaea"/>
</dbReference>
<dbReference type="OrthoDB" id="37928at2157"/>
<evidence type="ECO:0000313" key="3">
    <source>
        <dbReference type="Proteomes" id="UP000002457"/>
    </source>
</evidence>
<gene>
    <name evidence="2" type="ordered locus">Mpal_1754</name>
</gene>
<dbReference type="InterPro" id="IPR042099">
    <property type="entry name" value="ANL_N_sf"/>
</dbReference>
<dbReference type="KEGG" id="mpl:Mpal_1754"/>
<dbReference type="Pfam" id="PF00501">
    <property type="entry name" value="AMP-binding"/>
    <property type="match status" value="1"/>
</dbReference>
<feature type="domain" description="AMP-dependent synthetase/ligase" evidence="1">
    <location>
        <begin position="82"/>
        <end position="288"/>
    </location>
</feature>
<dbReference type="HOGENOM" id="CLU_606379_0_0_2"/>
<evidence type="ECO:0000259" key="1">
    <source>
        <dbReference type="Pfam" id="PF00501"/>
    </source>
</evidence>
<dbReference type="EMBL" id="CP001338">
    <property type="protein sequence ID" value="ACL17061.1"/>
    <property type="molecule type" value="Genomic_DNA"/>
</dbReference>
<organism evidence="2 3">
    <name type="scientific">Methanosphaerula palustris (strain ATCC BAA-1556 / DSM 19958 / E1-9c)</name>
    <dbReference type="NCBI Taxonomy" id="521011"/>
    <lineage>
        <taxon>Archaea</taxon>
        <taxon>Methanobacteriati</taxon>
        <taxon>Methanobacteriota</taxon>
        <taxon>Stenosarchaea group</taxon>
        <taxon>Methanomicrobia</taxon>
        <taxon>Methanomicrobiales</taxon>
        <taxon>Methanoregulaceae</taxon>
        <taxon>Methanosphaerula</taxon>
    </lineage>
</organism>
<dbReference type="STRING" id="521011.Mpal_1754"/>
<dbReference type="PANTHER" id="PTHR43845:SF1">
    <property type="entry name" value="BLR5969 PROTEIN"/>
    <property type="match status" value="1"/>
</dbReference>
<name>B8GJZ0_METPE</name>
<dbReference type="Proteomes" id="UP000002457">
    <property type="component" value="Chromosome"/>
</dbReference>
<dbReference type="RefSeq" id="WP_012618380.1">
    <property type="nucleotide sequence ID" value="NC_011832.1"/>
</dbReference>
<accession>B8GJZ0</accession>
<protein>
    <submittedName>
        <fullName evidence="2">Coenzyme F390 synthetase</fullName>
    </submittedName>
</protein>
<sequence>MAGLEFFNKPVETMDRTELDALIDERVRYTIAYADEHSPFYHHWFKEHRINPEEITTHEDLLDLPIISGVTIREHQPPVTQKFEFKSVPLEQVFTIHETSGTTGIPKSLFLTWQDWQRYAEKYARTFVSQGIGPGDRVVVCASYGMNVGANTMTLAAHRLKFTVIPEGSCTFPTRVIKSYQPTVIIGSVFKLLHLAERMKNEGLKPEETGIKKLIVGGEGFADEARQYVSTLWGCPIYNTYGSTEGTMCGECKEQTGLHVPEDLVHLDLYDPAMQKFVDDGDRGRIVLTNLLPVDGKTGTLLINYDTEDTTIIRSQGQCVCGRTHIRIEPPMREAETKWIGGTWLNRVDIEQAVFHPENMQDLTGEYEAFLYGGGDQEETMLRVSMECRDPVTADKRGVEERFLATLLSRRTTLREAVDDLQVSILFNFTSPGGLELAALKGRPRRFVDRR</sequence>
<dbReference type="InterPro" id="IPR000873">
    <property type="entry name" value="AMP-dep_synth/lig_dom"/>
</dbReference>
<evidence type="ECO:0000313" key="2">
    <source>
        <dbReference type="EMBL" id="ACL17061.1"/>
    </source>
</evidence>
<keyword evidence="3" id="KW-1185">Reference proteome</keyword>
<dbReference type="InterPro" id="IPR017720">
    <property type="entry name" value="Coenzyme_F390_Synthase"/>
</dbReference>
<dbReference type="AlphaFoldDB" id="B8GJZ0"/>
<dbReference type="NCBIfam" id="TIGR03335">
    <property type="entry name" value="F390_ftsA"/>
    <property type="match status" value="1"/>
</dbReference>
<dbReference type="SUPFAM" id="SSF56801">
    <property type="entry name" value="Acetyl-CoA synthetase-like"/>
    <property type="match status" value="1"/>
</dbReference>
<dbReference type="PANTHER" id="PTHR43845">
    <property type="entry name" value="BLR5969 PROTEIN"/>
    <property type="match status" value="1"/>
</dbReference>
<dbReference type="GeneID" id="7271214"/>